<dbReference type="Proteomes" id="UP001153678">
    <property type="component" value="Unassembled WGS sequence"/>
</dbReference>
<feature type="non-terminal residue" evidence="1">
    <location>
        <position position="1"/>
    </location>
</feature>
<evidence type="ECO:0000313" key="1">
    <source>
        <dbReference type="EMBL" id="CAI2200806.1"/>
    </source>
</evidence>
<feature type="non-terminal residue" evidence="1">
    <location>
        <position position="197"/>
    </location>
</feature>
<dbReference type="OrthoDB" id="2423195at2759"/>
<gene>
    <name evidence="1" type="ORF">FWILDA_LOCUS19751</name>
</gene>
<comment type="caution">
    <text evidence="1">The sequence shown here is derived from an EMBL/GenBank/DDBJ whole genome shotgun (WGS) entry which is preliminary data.</text>
</comment>
<reference evidence="1" key="1">
    <citation type="submission" date="2022-08" db="EMBL/GenBank/DDBJ databases">
        <authorList>
            <person name="Kallberg Y."/>
            <person name="Tangrot J."/>
            <person name="Rosling A."/>
        </authorList>
    </citation>
    <scope>NUCLEOTIDE SEQUENCE</scope>
    <source>
        <strain evidence="1">Wild A</strain>
    </source>
</reference>
<dbReference type="EMBL" id="CAMKVN010025504">
    <property type="protein sequence ID" value="CAI2200806.1"/>
    <property type="molecule type" value="Genomic_DNA"/>
</dbReference>
<protein>
    <submittedName>
        <fullName evidence="1">7405_t:CDS:1</fullName>
    </submittedName>
</protein>
<name>A0A9W4TCV2_9GLOM</name>
<proteinExistence type="predicted"/>
<keyword evidence="2" id="KW-1185">Reference proteome</keyword>
<sequence>VKPFNLEEICKNRKRKGNYLVARLHESLEMIEKDIKEIQGKIFKNWLSWEDISEYLMLEKPDFYNQFISPILPDWVLNVEGEYQTLVNDKRKKNLSVFDQWVQGEDLRIISTRKEESSNPIKKGNRRKQNQHQNTFGLLEEQNDYETLEWINTYKIPNGNRSLNELLNTYSVWHLSKAERCILHDHWKTKILDELTE</sequence>
<dbReference type="AlphaFoldDB" id="A0A9W4TCV2"/>
<organism evidence="1 2">
    <name type="scientific">Funneliformis geosporum</name>
    <dbReference type="NCBI Taxonomy" id="1117311"/>
    <lineage>
        <taxon>Eukaryota</taxon>
        <taxon>Fungi</taxon>
        <taxon>Fungi incertae sedis</taxon>
        <taxon>Mucoromycota</taxon>
        <taxon>Glomeromycotina</taxon>
        <taxon>Glomeromycetes</taxon>
        <taxon>Glomerales</taxon>
        <taxon>Glomeraceae</taxon>
        <taxon>Funneliformis</taxon>
    </lineage>
</organism>
<accession>A0A9W4TCV2</accession>
<evidence type="ECO:0000313" key="2">
    <source>
        <dbReference type="Proteomes" id="UP001153678"/>
    </source>
</evidence>